<keyword evidence="3" id="KW-0808">Transferase</keyword>
<dbReference type="InterPro" id="IPR029044">
    <property type="entry name" value="Nucleotide-diphossugar_trans"/>
</dbReference>
<evidence type="ECO:0000313" key="3">
    <source>
        <dbReference type="EMBL" id="SHH52165.1"/>
    </source>
</evidence>
<dbReference type="RefSeq" id="WP_073373548.1">
    <property type="nucleotide sequence ID" value="NZ_FQXS01000003.1"/>
</dbReference>
<dbReference type="SUPFAM" id="SSF53756">
    <property type="entry name" value="UDP-Glycosyltransferase/glycogen phosphorylase"/>
    <property type="match status" value="1"/>
</dbReference>
<feature type="domain" description="Glycosyltransferase 2-like" evidence="2">
    <location>
        <begin position="8"/>
        <end position="115"/>
    </location>
</feature>
<dbReference type="InterPro" id="IPR001173">
    <property type="entry name" value="Glyco_trans_2-like"/>
</dbReference>
<dbReference type="CDD" id="cd00761">
    <property type="entry name" value="Glyco_tranf_GTA_type"/>
    <property type="match status" value="2"/>
</dbReference>
<accession>A0A1M5TMY4</accession>
<dbReference type="PANTHER" id="PTHR12526">
    <property type="entry name" value="GLYCOSYLTRANSFERASE"/>
    <property type="match status" value="1"/>
</dbReference>
<dbReference type="Gene3D" id="3.40.50.2000">
    <property type="entry name" value="Glycogen Phosphorylase B"/>
    <property type="match status" value="1"/>
</dbReference>
<feature type="domain" description="Glycosyl transferase family 1" evidence="1">
    <location>
        <begin position="1137"/>
        <end position="1280"/>
    </location>
</feature>
<evidence type="ECO:0000313" key="4">
    <source>
        <dbReference type="Proteomes" id="UP000184139"/>
    </source>
</evidence>
<name>A0A1M5TMY4_9BACT</name>
<gene>
    <name evidence="3" type="ORF">SAMN02745124_00818</name>
</gene>
<dbReference type="OrthoDB" id="9802525at2"/>
<dbReference type="Gene3D" id="3.90.550.10">
    <property type="entry name" value="Spore Coat Polysaccharide Biosynthesis Protein SpsA, Chain A"/>
    <property type="match status" value="2"/>
</dbReference>
<dbReference type="PANTHER" id="PTHR12526:SF630">
    <property type="entry name" value="GLYCOSYLTRANSFERASE"/>
    <property type="match status" value="1"/>
</dbReference>
<keyword evidence="4" id="KW-1185">Reference proteome</keyword>
<dbReference type="Pfam" id="PF00535">
    <property type="entry name" value="Glycos_transf_2"/>
    <property type="match status" value="1"/>
</dbReference>
<reference evidence="3 4" key="1">
    <citation type="submission" date="2016-11" db="EMBL/GenBank/DDBJ databases">
        <authorList>
            <person name="Jaros S."/>
            <person name="Januszkiewicz K."/>
            <person name="Wedrychowicz H."/>
        </authorList>
    </citation>
    <scope>NUCLEOTIDE SEQUENCE [LARGE SCALE GENOMIC DNA]</scope>
    <source>
        <strain evidence="3 4">DSM 9705</strain>
    </source>
</reference>
<dbReference type="Pfam" id="PF00534">
    <property type="entry name" value="Glycos_transf_1"/>
    <property type="match status" value="1"/>
</dbReference>
<dbReference type="GO" id="GO:0016757">
    <property type="term" value="F:glycosyltransferase activity"/>
    <property type="evidence" value="ECO:0007669"/>
    <property type="project" value="InterPro"/>
</dbReference>
<dbReference type="EMBL" id="FQXS01000003">
    <property type="protein sequence ID" value="SHH52165.1"/>
    <property type="molecule type" value="Genomic_DNA"/>
</dbReference>
<organism evidence="3 4">
    <name type="scientific">Desulfofustis glycolicus DSM 9705</name>
    <dbReference type="NCBI Taxonomy" id="1121409"/>
    <lineage>
        <taxon>Bacteria</taxon>
        <taxon>Pseudomonadati</taxon>
        <taxon>Thermodesulfobacteriota</taxon>
        <taxon>Desulfobulbia</taxon>
        <taxon>Desulfobulbales</taxon>
        <taxon>Desulfocapsaceae</taxon>
        <taxon>Desulfofustis</taxon>
    </lineage>
</organism>
<evidence type="ECO:0000259" key="2">
    <source>
        <dbReference type="Pfam" id="PF00535"/>
    </source>
</evidence>
<dbReference type="InterPro" id="IPR001296">
    <property type="entry name" value="Glyco_trans_1"/>
</dbReference>
<dbReference type="CDD" id="cd03801">
    <property type="entry name" value="GT4_PimA-like"/>
    <property type="match status" value="1"/>
</dbReference>
<sequence>MSAEPVLTVIVTCHREHHLVGASLASAVSACGRAAKKSVPCRIYVVLDRSDVLTRTYLEPFAENLDTVFEVDFGDLSLARNHAIAHVATPFVTFLDGDDLFSDDWLWRGVCHLERFAGEPVVGHAEVRMTFGSAREGRVQIPTASPLFHPLYLISSWQYATDTIAPTELFRKYPYRERDERCGLAAEDWLWTCETVAGGVRHVIVPETSYFYRRQENHVSLGLLPGITFPRTDLFDKEIVEKLRQQRPPSLTLTLAQDQPLLSSPRTRLTGIPPWLKRDVEAACDRDLSVYPLYRWLETVPLVTPEYYPPVAVVYEFLIDLVNRESSAVVIFAERFDQQAVCLVDSMVHCLCQCNDCRIDVLCLAVGTGAGHGSVVCERSGDGVSVRFAALGGMPPFACLPARLRYDVLTRFLLQVAPLAMINLESQQIDDLVGLYGRAFQNGTTKTLRVCRGRYPPRFDPLAHLQWRGLIASLARYTHVLCESKRLACWLADYFNGAACQVLRPDTETANDTELQLGLALAGSLGLPPCPKPWGGSDRVACLPVRFGSGVRVGEVAGDRVDVSCVVSVSREGYFVNQTIQAILGMCSELEKHGHSSEVIVVAQCPGPITASALRRLAGLHPCVSVDTVAYRDTGRALNEGIRRSGGRFIAIFNGSDLLSPGWLREAAIALERGEQTDVYHPGCSVGGEEGMTVSPQPEQGERGWKDAFLQFCEGWRLPVVACRDVFLQIPYPHTPEDSGCGPAWWLWNDHLVRSGYRHRTVRTCAIFPREQCRNGESIVALGRKVVWRTLPAFPESLPMLPGSMISVVIRSLRKASEMRTLAAHLSRDANVLARWEPSLSGAAISIPQQREVVLFWLIRISTMLLLAVKRRLISQGDDVATLAQAEQQLVRRAVNSLRPISRFRPFSWIFRFLQSTVANHDPNQLFRLYHLTRVYYSMSRELFGGCHPTHVFITNGLQPGGSRLSMDYCVEEVLRDPNNRVCIVTTEPSPRRPNKIRRSPRCRVAALGDVGRDLEPDERVEVLARFLLNSRGRCLHLFYSWAGWQCFSRYGSMLSAHACLFVSIFSIPPVRVSSDPGYAVLLGSLLPHLSGVISDNNVAAARLECLYGLKKQTLHVLRHPTRVRQRFQPPGAGNDLILWAGRVDRDKKPDLLVAISERLPWRAFYAYGINVLGGEHLLQVLRKKSNIHYRGGFDGFDAIEDMPFGIFLYTGIWEGMPNVILEACRSGLLVVAPDIGGIREVVNNERGVLLGTHPRVEDYCQAIEEIFSDPEHFGERARKGTEHVCAHYTDKAFSRAVRLIPGYL</sequence>
<dbReference type="SUPFAM" id="SSF53448">
    <property type="entry name" value="Nucleotide-diphospho-sugar transferases"/>
    <property type="match status" value="2"/>
</dbReference>
<proteinExistence type="predicted"/>
<protein>
    <submittedName>
        <fullName evidence="3">Glycosyl transferase family 2</fullName>
    </submittedName>
</protein>
<dbReference type="Proteomes" id="UP000184139">
    <property type="component" value="Unassembled WGS sequence"/>
</dbReference>
<evidence type="ECO:0000259" key="1">
    <source>
        <dbReference type="Pfam" id="PF00534"/>
    </source>
</evidence>